<sequence length="243" mass="27782">PHIDKTPSIKKPTLHKLGDVVTCGEVQSVKKFLYALNGTGLTPVLFSDMRAKRDLEHLPVRQTYVDVGELTHSSLKTALKNSDKLALTEKEGNRFFQVLDNGLEISTGLNVLLGQRSSGKSHTLNEIFNYSENEKIKYIKQFELLERSDSDDESKFESKLRDGKKHYITEYLKEFKSVIDDVKEINITQSEKSIEKYLESLKQFAENQDRHDSFSSTAIFSEEQYKPTSLSSIEELIKSVRNI</sequence>
<name>A0ABR9ZBU0_VIBAN</name>
<evidence type="ECO:0000313" key="1">
    <source>
        <dbReference type="EMBL" id="MBF4375931.1"/>
    </source>
</evidence>
<dbReference type="EMBL" id="RDPI01000430">
    <property type="protein sequence ID" value="MBF4375931.1"/>
    <property type="molecule type" value="Genomic_DNA"/>
</dbReference>
<dbReference type="Proteomes" id="UP000726136">
    <property type="component" value="Unassembled WGS sequence"/>
</dbReference>
<proteinExistence type="predicted"/>
<evidence type="ECO:0008006" key="3">
    <source>
        <dbReference type="Google" id="ProtNLM"/>
    </source>
</evidence>
<gene>
    <name evidence="1" type="ORF">EAY46_23370</name>
</gene>
<dbReference type="InterPro" id="IPR027417">
    <property type="entry name" value="P-loop_NTPase"/>
</dbReference>
<protein>
    <recommendedName>
        <fullName evidence="3">ATP-binding protein</fullName>
    </recommendedName>
</protein>
<reference evidence="1 2" key="1">
    <citation type="journal article" date="2021" name="PeerJ">
        <title>Analysis of 44 Vibrio anguillarum genomes reveals high genetic diversity.</title>
        <authorList>
            <person name="Hansen M.J."/>
            <person name="Dalsgaard I."/>
        </authorList>
    </citation>
    <scope>NUCLEOTIDE SEQUENCE [LARGE SCALE GENOMIC DNA]</scope>
    <source>
        <strain evidence="1 2">040915-1/1B</strain>
    </source>
</reference>
<accession>A0ABR9ZBU0</accession>
<feature type="non-terminal residue" evidence="1">
    <location>
        <position position="1"/>
    </location>
</feature>
<keyword evidence="2" id="KW-1185">Reference proteome</keyword>
<organism evidence="1 2">
    <name type="scientific">Vibrio anguillarum</name>
    <name type="common">Listonella anguillarum</name>
    <dbReference type="NCBI Taxonomy" id="55601"/>
    <lineage>
        <taxon>Bacteria</taxon>
        <taxon>Pseudomonadati</taxon>
        <taxon>Pseudomonadota</taxon>
        <taxon>Gammaproteobacteria</taxon>
        <taxon>Vibrionales</taxon>
        <taxon>Vibrionaceae</taxon>
        <taxon>Vibrio</taxon>
    </lineage>
</organism>
<feature type="non-terminal residue" evidence="1">
    <location>
        <position position="243"/>
    </location>
</feature>
<comment type="caution">
    <text evidence="1">The sequence shown here is derived from an EMBL/GenBank/DDBJ whole genome shotgun (WGS) entry which is preliminary data.</text>
</comment>
<evidence type="ECO:0000313" key="2">
    <source>
        <dbReference type="Proteomes" id="UP000726136"/>
    </source>
</evidence>
<dbReference type="Gene3D" id="3.40.50.300">
    <property type="entry name" value="P-loop containing nucleotide triphosphate hydrolases"/>
    <property type="match status" value="1"/>
</dbReference>